<name>A0A4R5LS46_9GAMM</name>
<keyword evidence="3" id="KW-1185">Reference proteome</keyword>
<dbReference type="Gene3D" id="1.25.40.10">
    <property type="entry name" value="Tetratricopeptide repeat domain"/>
    <property type="match status" value="3"/>
</dbReference>
<comment type="caution">
    <text evidence="2">The sequence shown here is derived from an EMBL/GenBank/DDBJ whole genome shotgun (WGS) entry which is preliminary data.</text>
</comment>
<evidence type="ECO:0000313" key="3">
    <source>
        <dbReference type="Proteomes" id="UP000295554"/>
    </source>
</evidence>
<dbReference type="RefSeq" id="WP_133211867.1">
    <property type="nucleotide sequence ID" value="NZ_SMSE01000002.1"/>
</dbReference>
<keyword evidence="1" id="KW-0732">Signal</keyword>
<protein>
    <submittedName>
        <fullName evidence="2">Tetratricopeptide repeat protein</fullName>
    </submittedName>
</protein>
<accession>A0A4R5LS46</accession>
<feature type="signal peptide" evidence="1">
    <location>
        <begin position="1"/>
        <end position="23"/>
    </location>
</feature>
<dbReference type="SUPFAM" id="SSF48452">
    <property type="entry name" value="TPR-like"/>
    <property type="match status" value="2"/>
</dbReference>
<gene>
    <name evidence="2" type="ORF">E2F43_09110</name>
</gene>
<dbReference type="AlphaFoldDB" id="A0A4R5LS46"/>
<evidence type="ECO:0000256" key="1">
    <source>
        <dbReference type="SAM" id="SignalP"/>
    </source>
</evidence>
<proteinExistence type="predicted"/>
<reference evidence="2 3" key="1">
    <citation type="submission" date="2019-03" db="EMBL/GenBank/DDBJ databases">
        <title>Seongchinamella monodicae gen. nov., sp. nov., a novel member of the Gammaproteobacteria isolated from a tidal mudflat of beach.</title>
        <authorList>
            <person name="Yang H.G."/>
            <person name="Kang J.W."/>
            <person name="Lee S.D."/>
        </authorList>
    </citation>
    <scope>NUCLEOTIDE SEQUENCE [LARGE SCALE GENOMIC DNA]</scope>
    <source>
        <strain evidence="2 3">GH4-78</strain>
    </source>
</reference>
<dbReference type="Pfam" id="PF13432">
    <property type="entry name" value="TPR_16"/>
    <property type="match status" value="1"/>
</dbReference>
<dbReference type="Proteomes" id="UP000295554">
    <property type="component" value="Unassembled WGS sequence"/>
</dbReference>
<evidence type="ECO:0000313" key="2">
    <source>
        <dbReference type="EMBL" id="TDG13670.1"/>
    </source>
</evidence>
<sequence length="582" mass="63267">MSTRLRYFLAAVLLCAGVSAALAQEQGQYRSKIQLDPLGEMGKGSEMSAAELERQIDSIDDPYARSSAGRFLARHHVQQKDYSAAAKYYQQALAADGLSPVANREMLRELAQVYLLDEDFAAAAGALERALAIDLLPAAGDFLLLAQAHYRQGDYVGAVAALDGIGANGLRLETGQLRQALALYYRTGAFEQCEDILQQLLTVEPGNADNWHLLVSVYLQQNKRRQALDQLVLARENKVSFSIEQLQLLVDLQALDGNPYGAAQTLQQAMEQGEVPVEAASQRKLFELWLQARERDRALTALEQAVSSSGDPELYLYLAQLQMEDERWAAMEKTLLQACSDQLEDRYVSRANLLLGLALLKQRREAAARRAFINATLVGGAQAQAAQWLKFMGAAPATEAELRRVRGPCYGSEGKREEPAAAVVVPADPVAAVTDTATTEPWLDIEIKTVPATRFFYSAEGGDLPALLGRVRDLGPRLNVSLVKAGGTAGGPLHVLAVPGGQYGLALPLRGTAQPRGRYRLYNSAPFKCGSITLREKIANPAELLDQFTAGLVALGYEPTGEIRVLLRAGEPASHELQLGIQ</sequence>
<feature type="chain" id="PRO_5020382840" evidence="1">
    <location>
        <begin position="24"/>
        <end position="582"/>
    </location>
</feature>
<organism evidence="2 3">
    <name type="scientific">Seongchinamella unica</name>
    <dbReference type="NCBI Taxonomy" id="2547392"/>
    <lineage>
        <taxon>Bacteria</taxon>
        <taxon>Pseudomonadati</taxon>
        <taxon>Pseudomonadota</taxon>
        <taxon>Gammaproteobacteria</taxon>
        <taxon>Cellvibrionales</taxon>
        <taxon>Halieaceae</taxon>
        <taxon>Seongchinamella</taxon>
    </lineage>
</organism>
<dbReference type="OrthoDB" id="5720089at2"/>
<dbReference type="InterPro" id="IPR011990">
    <property type="entry name" value="TPR-like_helical_dom_sf"/>
</dbReference>
<dbReference type="EMBL" id="SMSE01000002">
    <property type="protein sequence ID" value="TDG13670.1"/>
    <property type="molecule type" value="Genomic_DNA"/>
</dbReference>